<gene>
    <name evidence="3" type="ORF">VR7878_01123</name>
</gene>
<evidence type="ECO:0000313" key="4">
    <source>
        <dbReference type="Proteomes" id="UP000188276"/>
    </source>
</evidence>
<dbReference type="STRING" id="1123498.VR7878_01123"/>
<dbReference type="InterPro" id="IPR018114">
    <property type="entry name" value="TRYPSIN_HIS"/>
</dbReference>
<evidence type="ECO:0000256" key="2">
    <source>
        <dbReference type="SAM" id="SignalP"/>
    </source>
</evidence>
<dbReference type="GO" id="GO:0004252">
    <property type="term" value="F:serine-type endopeptidase activity"/>
    <property type="evidence" value="ECO:0007669"/>
    <property type="project" value="InterPro"/>
</dbReference>
<dbReference type="PANTHER" id="PTHR15462:SF19">
    <property type="entry name" value="PEPTIDASE S1 DOMAIN-CONTAINING PROTEIN"/>
    <property type="match status" value="1"/>
</dbReference>
<evidence type="ECO:0000256" key="1">
    <source>
        <dbReference type="ARBA" id="ARBA00022729"/>
    </source>
</evidence>
<proteinExistence type="predicted"/>
<dbReference type="Pfam" id="PF13365">
    <property type="entry name" value="Trypsin_2"/>
    <property type="match status" value="1"/>
</dbReference>
<accession>A0A1R4LFP5</accession>
<protein>
    <recommendedName>
        <fullName evidence="5">Glutamyl endopeptidase</fullName>
    </recommendedName>
</protein>
<dbReference type="EMBL" id="FULE01000015">
    <property type="protein sequence ID" value="SJN55197.1"/>
    <property type="molecule type" value="Genomic_DNA"/>
</dbReference>
<keyword evidence="4" id="KW-1185">Reference proteome</keyword>
<dbReference type="GO" id="GO:0006508">
    <property type="term" value="P:proteolysis"/>
    <property type="evidence" value="ECO:0007669"/>
    <property type="project" value="InterPro"/>
</dbReference>
<dbReference type="Proteomes" id="UP000188276">
    <property type="component" value="Unassembled WGS sequence"/>
</dbReference>
<organism evidence="3 4">
    <name type="scientific">Vibrio ruber (strain DSM 16370 / JCM 11486 / BCRC 17186 / CECT 7878 / LMG 23124 / VR1)</name>
    <dbReference type="NCBI Taxonomy" id="1123498"/>
    <lineage>
        <taxon>Bacteria</taxon>
        <taxon>Pseudomonadati</taxon>
        <taxon>Pseudomonadota</taxon>
        <taxon>Gammaproteobacteria</taxon>
        <taxon>Vibrionales</taxon>
        <taxon>Vibrionaceae</taxon>
        <taxon>Vibrio</taxon>
    </lineage>
</organism>
<evidence type="ECO:0000313" key="3">
    <source>
        <dbReference type="EMBL" id="SJN55197.1"/>
    </source>
</evidence>
<keyword evidence="1 2" id="KW-0732">Signal</keyword>
<dbReference type="Gene3D" id="2.40.10.10">
    <property type="entry name" value="Trypsin-like serine proteases"/>
    <property type="match status" value="2"/>
</dbReference>
<dbReference type="PROSITE" id="PS00134">
    <property type="entry name" value="TRYPSIN_HIS"/>
    <property type="match status" value="1"/>
</dbReference>
<dbReference type="InterPro" id="IPR009003">
    <property type="entry name" value="Peptidase_S1_PA"/>
</dbReference>
<dbReference type="AlphaFoldDB" id="A0A1R4LFP5"/>
<name>A0A1R4LFP5_VIBR1</name>
<dbReference type="InterPro" id="IPR050966">
    <property type="entry name" value="Glutamyl_endopeptidase"/>
</dbReference>
<dbReference type="RefSeq" id="WP_077334214.1">
    <property type="nucleotide sequence ID" value="NZ_FULE01000015.1"/>
</dbReference>
<evidence type="ECO:0008006" key="5">
    <source>
        <dbReference type="Google" id="ProtNLM"/>
    </source>
</evidence>
<feature type="signal peptide" evidence="2">
    <location>
        <begin position="1"/>
        <end position="18"/>
    </location>
</feature>
<reference evidence="4" key="1">
    <citation type="submission" date="2017-02" db="EMBL/GenBank/DDBJ databases">
        <authorList>
            <person name="Rodrigo-Torres L."/>
            <person name="Arahal R.D."/>
            <person name="Lucena T."/>
        </authorList>
    </citation>
    <scope>NUCLEOTIDE SEQUENCE [LARGE SCALE GENOMIC DNA]</scope>
    <source>
        <strain evidence="4">CECT 7878</strain>
    </source>
</reference>
<feature type="chain" id="PRO_5012458659" description="Glutamyl endopeptidase" evidence="2">
    <location>
        <begin position="19"/>
        <end position="295"/>
    </location>
</feature>
<dbReference type="OrthoDB" id="8392384at2"/>
<dbReference type="SUPFAM" id="SSF50494">
    <property type="entry name" value="Trypsin-like serine proteases"/>
    <property type="match status" value="1"/>
</dbReference>
<sequence>MSNKLILATLLLPVFAFAQDDVNESESFQVSEKQINTAVEYWTPEAMENAVPYPTPEISEEEFKALQEFPIEDAPEQIIGEEPEILGTPSRADVRSSPYNKGGKLYFTLNGNNYSCSAQFVGSTSVVMTAAHCVRATSGAWASNVVFRRAYSNGGGQVVGTRCLSTKSGWVNGGNGRYKWDYSFIKTNANSNAGYMRLKTGIPYSQLVSIGYPSNYGSGKYMYKVTGTKGQITGGVVEMRGNPMRSGNSGGAWLGSNYAVGLNSFHYRGNNSDEWGPYFDSNTANLYQFASNGCK</sequence>
<dbReference type="PANTHER" id="PTHR15462">
    <property type="entry name" value="SERINE PROTEASE"/>
    <property type="match status" value="1"/>
</dbReference>
<dbReference type="InterPro" id="IPR043504">
    <property type="entry name" value="Peptidase_S1_PA_chymotrypsin"/>
</dbReference>